<dbReference type="KEGG" id="wse:WALSEDRAFT_69817"/>
<dbReference type="HOGENOM" id="CLU_1541308_0_0_1"/>
<keyword evidence="4" id="KW-1185">Reference proteome</keyword>
<evidence type="ECO:0000313" key="3">
    <source>
        <dbReference type="EMBL" id="EIM20450.1"/>
    </source>
</evidence>
<dbReference type="GO" id="GO:0005739">
    <property type="term" value="C:mitochondrion"/>
    <property type="evidence" value="ECO:0007669"/>
    <property type="project" value="UniProtKB-SubCell"/>
</dbReference>
<dbReference type="AlphaFoldDB" id="I4Y908"/>
<dbReference type="Pfam" id="PF10356">
    <property type="entry name" value="RRG7"/>
    <property type="match status" value="2"/>
</dbReference>
<dbReference type="PANTHER" id="PTHR28133:SF1">
    <property type="entry name" value="REQUIRED FOR RESPIRATORY GROWTH PROTEIN 7, MITOCHONDRIAL"/>
    <property type="match status" value="1"/>
</dbReference>
<evidence type="ECO:0000313" key="4">
    <source>
        <dbReference type="Proteomes" id="UP000005242"/>
    </source>
</evidence>
<dbReference type="PANTHER" id="PTHR28133">
    <property type="entry name" value="REQUIRED FOR RESPIRATORY GROWTH PROTEIN 7, MITOCHONDRIAL"/>
    <property type="match status" value="1"/>
</dbReference>
<dbReference type="RefSeq" id="XP_006959476.1">
    <property type="nucleotide sequence ID" value="XM_006959414.1"/>
</dbReference>
<evidence type="ECO:0000256" key="1">
    <source>
        <dbReference type="ARBA" id="ARBA00004173"/>
    </source>
</evidence>
<dbReference type="Proteomes" id="UP000005242">
    <property type="component" value="Unassembled WGS sequence"/>
</dbReference>
<dbReference type="OMA" id="QGTLFEY"/>
<dbReference type="EMBL" id="JH668239">
    <property type="protein sequence ID" value="EIM20450.1"/>
    <property type="molecule type" value="Genomic_DNA"/>
</dbReference>
<protein>
    <recommendedName>
        <fullName evidence="5">Restriction endonuclease type IV Mrr domain-containing protein</fullName>
    </recommendedName>
</protein>
<dbReference type="eggNOG" id="ENOG502S6ZS">
    <property type="taxonomic scope" value="Eukaryota"/>
</dbReference>
<reference evidence="3 4" key="1">
    <citation type="journal article" date="2012" name="Fungal Genet. Biol.">
        <title>The genome of the xerotolerant mold Wallemia sebi reveals adaptations to osmotic stress and suggests cryptic sexual reproduction.</title>
        <authorList>
            <person name="Padamsee M."/>
            <person name="Kumar T.K.A."/>
            <person name="Riley R."/>
            <person name="Binder M."/>
            <person name="Boyd A."/>
            <person name="Calvo A.M."/>
            <person name="Furukawa K."/>
            <person name="Hesse C."/>
            <person name="Hohmann S."/>
            <person name="James T.Y."/>
            <person name="LaButti K."/>
            <person name="Lapidus A."/>
            <person name="Lindquist E."/>
            <person name="Lucas S."/>
            <person name="Miller K."/>
            <person name="Shantappa S."/>
            <person name="Grigoriev I.V."/>
            <person name="Hibbett D.S."/>
            <person name="McLaughlin D.J."/>
            <person name="Spatafora J.W."/>
            <person name="Aime M.C."/>
        </authorList>
    </citation>
    <scope>NUCLEOTIDE SEQUENCE [LARGE SCALE GENOMIC DNA]</scope>
    <source>
        <strain evidence="4">ATCC MYA-4683 / CBS 633.66</strain>
    </source>
</reference>
<dbReference type="InterPro" id="IPR011856">
    <property type="entry name" value="tRNA_endonuc-like_dom_sf"/>
</dbReference>
<keyword evidence="2" id="KW-0496">Mitochondrion</keyword>
<sequence>MILRRKLNTVTVGTAYELAVMHSLTTQLKMNLMRVGGANDRGVDLQGCTQTQPRISLLVQCKCENKKLSPRHIRELQGTLIQHGNINTTMALLASPEGFTSKTVANAIASTLPLSLLHISTNGILHNCIFNHPASSLLNEAGLHLVKKFVGNGTDVNISLEKSI</sequence>
<evidence type="ECO:0000256" key="2">
    <source>
        <dbReference type="ARBA" id="ARBA00023128"/>
    </source>
</evidence>
<dbReference type="SUPFAM" id="SSF52980">
    <property type="entry name" value="Restriction endonuclease-like"/>
    <property type="match status" value="1"/>
</dbReference>
<dbReference type="GO" id="GO:0003676">
    <property type="term" value="F:nucleic acid binding"/>
    <property type="evidence" value="ECO:0007669"/>
    <property type="project" value="InterPro"/>
</dbReference>
<proteinExistence type="predicted"/>
<name>I4Y908_WALMC</name>
<dbReference type="GeneID" id="18475648"/>
<evidence type="ECO:0008006" key="5">
    <source>
        <dbReference type="Google" id="ProtNLM"/>
    </source>
</evidence>
<dbReference type="InterPro" id="IPR011335">
    <property type="entry name" value="Restrct_endonuc-II-like"/>
</dbReference>
<dbReference type="Gene3D" id="3.40.1350.10">
    <property type="match status" value="1"/>
</dbReference>
<accession>I4Y908</accession>
<dbReference type="InParanoid" id="I4Y908"/>
<comment type="subcellular location">
    <subcellularLocation>
        <location evidence="1">Mitochondrion</location>
    </subcellularLocation>
</comment>
<dbReference type="GO" id="GO:0006302">
    <property type="term" value="P:double-strand break repair"/>
    <property type="evidence" value="ECO:0007669"/>
    <property type="project" value="UniProtKB-ARBA"/>
</dbReference>
<dbReference type="InterPro" id="IPR018828">
    <property type="entry name" value="RRG7"/>
</dbReference>
<gene>
    <name evidence="3" type="ORF">WALSEDRAFT_69817</name>
</gene>
<organism evidence="3 4">
    <name type="scientific">Wallemia mellicola (strain ATCC MYA-4683 / CBS 633.66)</name>
    <name type="common">Wallemia sebi (CBS 633.66)</name>
    <dbReference type="NCBI Taxonomy" id="671144"/>
    <lineage>
        <taxon>Eukaryota</taxon>
        <taxon>Fungi</taxon>
        <taxon>Dikarya</taxon>
        <taxon>Basidiomycota</taxon>
        <taxon>Wallemiomycotina</taxon>
        <taxon>Wallemiomycetes</taxon>
        <taxon>Wallemiales</taxon>
        <taxon>Wallemiaceae</taxon>
        <taxon>Wallemia</taxon>
    </lineage>
</organism>